<gene>
    <name evidence="3" type="ORF">EVB03_08065</name>
</gene>
<dbReference type="SUPFAM" id="SSF69572">
    <property type="entry name" value="Activating enzymes of the ubiquitin-like proteins"/>
    <property type="match status" value="1"/>
</dbReference>
<dbReference type="GO" id="GO:0004792">
    <property type="term" value="F:thiosulfate-cyanide sulfurtransferase activity"/>
    <property type="evidence" value="ECO:0007669"/>
    <property type="project" value="TreeGrafter"/>
</dbReference>
<name>A0A520MDR1_9GAMM</name>
<organism evidence="3 4">
    <name type="scientific">SAR92 clade bacterium</name>
    <dbReference type="NCBI Taxonomy" id="2315479"/>
    <lineage>
        <taxon>Bacteria</taxon>
        <taxon>Pseudomonadati</taxon>
        <taxon>Pseudomonadota</taxon>
        <taxon>Gammaproteobacteria</taxon>
        <taxon>Cellvibrionales</taxon>
        <taxon>Porticoccaceae</taxon>
        <taxon>SAR92 clade</taxon>
    </lineage>
</organism>
<dbReference type="InterPro" id="IPR045886">
    <property type="entry name" value="ThiF/MoeB/HesA"/>
</dbReference>
<evidence type="ECO:0000313" key="3">
    <source>
        <dbReference type="EMBL" id="RZO19321.1"/>
    </source>
</evidence>
<dbReference type="PANTHER" id="PTHR10953">
    <property type="entry name" value="UBIQUITIN-ACTIVATING ENZYME E1"/>
    <property type="match status" value="1"/>
</dbReference>
<dbReference type="GO" id="GO:0008641">
    <property type="term" value="F:ubiquitin-like modifier activating enzyme activity"/>
    <property type="evidence" value="ECO:0007669"/>
    <property type="project" value="InterPro"/>
</dbReference>
<protein>
    <submittedName>
        <fullName evidence="3">HesA/MoeB/ThiF family protein</fullName>
    </submittedName>
</protein>
<dbReference type="Gene3D" id="3.40.50.720">
    <property type="entry name" value="NAD(P)-binding Rossmann-like Domain"/>
    <property type="match status" value="1"/>
</dbReference>
<comment type="caution">
    <text evidence="3">The sequence shown here is derived from an EMBL/GenBank/DDBJ whole genome shotgun (WGS) entry which is preliminary data.</text>
</comment>
<proteinExistence type="inferred from homology"/>
<dbReference type="GO" id="GO:0008146">
    <property type="term" value="F:sulfotransferase activity"/>
    <property type="evidence" value="ECO:0007669"/>
    <property type="project" value="TreeGrafter"/>
</dbReference>
<comment type="similarity">
    <text evidence="1">Belongs to the HesA/MoeB/ThiF family.</text>
</comment>
<dbReference type="PANTHER" id="PTHR10953:SF102">
    <property type="entry name" value="ADENYLYLTRANSFERASE AND SULFURTRANSFERASE MOCS3"/>
    <property type="match status" value="1"/>
</dbReference>
<dbReference type="FunFam" id="3.40.50.720:FF:000080">
    <property type="entry name" value="Thiazole biosynthesis adenylyltransferase ThiF"/>
    <property type="match status" value="1"/>
</dbReference>
<dbReference type="AlphaFoldDB" id="A0A520MDR1"/>
<dbReference type="GO" id="GO:0005829">
    <property type="term" value="C:cytosol"/>
    <property type="evidence" value="ECO:0007669"/>
    <property type="project" value="TreeGrafter"/>
</dbReference>
<evidence type="ECO:0000259" key="2">
    <source>
        <dbReference type="Pfam" id="PF00899"/>
    </source>
</evidence>
<dbReference type="EMBL" id="SHBP01000013">
    <property type="protein sequence ID" value="RZO19321.1"/>
    <property type="molecule type" value="Genomic_DNA"/>
</dbReference>
<evidence type="ECO:0000256" key="1">
    <source>
        <dbReference type="ARBA" id="ARBA00009919"/>
    </source>
</evidence>
<reference evidence="3 4" key="1">
    <citation type="submission" date="2019-02" db="EMBL/GenBank/DDBJ databases">
        <title>Prokaryotic population dynamics and viral predation in marine succession experiment using metagenomics: the confinement effect.</title>
        <authorList>
            <person name="Haro-Moreno J.M."/>
            <person name="Rodriguez-Valera F."/>
            <person name="Lopez-Perez M."/>
        </authorList>
    </citation>
    <scope>NUCLEOTIDE SEQUENCE [LARGE SCALE GENOMIC DNA]</scope>
    <source>
        <strain evidence="3">MED-G170</strain>
    </source>
</reference>
<dbReference type="Proteomes" id="UP000315889">
    <property type="component" value="Unassembled WGS sequence"/>
</dbReference>
<evidence type="ECO:0000313" key="4">
    <source>
        <dbReference type="Proteomes" id="UP000315889"/>
    </source>
</evidence>
<dbReference type="Pfam" id="PF00899">
    <property type="entry name" value="ThiF"/>
    <property type="match status" value="1"/>
</dbReference>
<dbReference type="InterPro" id="IPR000594">
    <property type="entry name" value="ThiF_NAD_FAD-bd"/>
</dbReference>
<dbReference type="InterPro" id="IPR035985">
    <property type="entry name" value="Ubiquitin-activating_enz"/>
</dbReference>
<feature type="domain" description="THIF-type NAD/FAD binding fold" evidence="2">
    <location>
        <begin position="11"/>
        <end position="242"/>
    </location>
</feature>
<sequence length="245" mass="26659">MPLNDDDFMRYSRHLLMSDIGESGQQKLSQARVLIVGMGGLGCPVSLYLTAAGVGSISICDPDRVDKTNLQRQILYETADCGNLKVACAKDRLQALNPSVVIDTFPCPIDEKIVAGNYDVVIDCSDNLAARQLINRVCYDERVPFISAAAIGWEGQLIMFDFAHCRDLCFNCIINHSSADPMMNCANSGVVGPVLGVMGSLQAVTVMRILLGFSLHHGEVQRYDGKRGQWFSVQGSSDKECSVCG</sequence>
<dbReference type="GO" id="GO:0016779">
    <property type="term" value="F:nucleotidyltransferase activity"/>
    <property type="evidence" value="ECO:0007669"/>
    <property type="project" value="TreeGrafter"/>
</dbReference>
<dbReference type="CDD" id="cd00757">
    <property type="entry name" value="ThiF_MoeB_HesA_family"/>
    <property type="match status" value="1"/>
</dbReference>
<accession>A0A520MDR1</accession>